<dbReference type="EMBL" id="AQHR01000120">
    <property type="protein sequence ID" value="EON74815.1"/>
    <property type="molecule type" value="Genomic_DNA"/>
</dbReference>
<protein>
    <submittedName>
        <fullName evidence="1">Uncharacterized protein</fullName>
    </submittedName>
</protein>
<dbReference type="STRING" id="1232681.ADIS_4716"/>
<dbReference type="AlphaFoldDB" id="R7ZL49"/>
<proteinExistence type="predicted"/>
<evidence type="ECO:0000313" key="1">
    <source>
        <dbReference type="EMBL" id="EON74815.1"/>
    </source>
</evidence>
<organism evidence="1 2">
    <name type="scientific">Lunatimonas lonarensis</name>
    <dbReference type="NCBI Taxonomy" id="1232681"/>
    <lineage>
        <taxon>Bacteria</taxon>
        <taxon>Pseudomonadati</taxon>
        <taxon>Bacteroidota</taxon>
        <taxon>Cytophagia</taxon>
        <taxon>Cytophagales</taxon>
        <taxon>Cyclobacteriaceae</taxon>
    </lineage>
</organism>
<accession>R7ZL49</accession>
<dbReference type="Proteomes" id="UP000013909">
    <property type="component" value="Unassembled WGS sequence"/>
</dbReference>
<keyword evidence="2" id="KW-1185">Reference proteome</keyword>
<gene>
    <name evidence="1" type="ORF">ADIS_4716</name>
</gene>
<comment type="caution">
    <text evidence="1">The sequence shown here is derived from an EMBL/GenBank/DDBJ whole genome shotgun (WGS) entry which is preliminary data.</text>
</comment>
<reference evidence="1 2" key="1">
    <citation type="submission" date="2013-02" db="EMBL/GenBank/DDBJ databases">
        <title>A novel strain isolated from Lonar lake, Maharashtra, India.</title>
        <authorList>
            <person name="Singh A."/>
        </authorList>
    </citation>
    <scope>NUCLEOTIDE SEQUENCE [LARGE SCALE GENOMIC DNA]</scope>
    <source>
        <strain evidence="1 2">AK24</strain>
    </source>
</reference>
<sequence length="40" mass="4757">MRPSRLLCVLGGSKYNRKERKGFLPVVNYFVGEFWIIRIL</sequence>
<evidence type="ECO:0000313" key="2">
    <source>
        <dbReference type="Proteomes" id="UP000013909"/>
    </source>
</evidence>
<name>R7ZL49_9BACT</name>